<dbReference type="GO" id="GO:0031966">
    <property type="term" value="C:mitochondrial membrane"/>
    <property type="evidence" value="ECO:0007669"/>
    <property type="project" value="UniProtKB-SubCell"/>
</dbReference>
<evidence type="ECO:0000256" key="7">
    <source>
        <dbReference type="ARBA" id="ARBA00022547"/>
    </source>
</evidence>
<keyword evidence="12" id="KW-0347">Helicase</keyword>
<protein>
    <recommendedName>
        <fullName evidence="5">DNA helicase</fullName>
        <ecNumber evidence="5">3.6.4.12</ecNumber>
    </recommendedName>
</protein>
<dbReference type="GO" id="GO:0003697">
    <property type="term" value="F:single-stranded DNA binding"/>
    <property type="evidence" value="ECO:0007669"/>
    <property type="project" value="EnsemblFungi"/>
</dbReference>
<dbReference type="GO" id="GO:0006267">
    <property type="term" value="P:pre-replicative complex assembly involved in nuclear cell cycle DNA replication"/>
    <property type="evidence" value="ECO:0007669"/>
    <property type="project" value="EnsemblFungi"/>
</dbReference>
<dbReference type="GO" id="GO:0097373">
    <property type="term" value="C:MCM core complex"/>
    <property type="evidence" value="ECO:0007669"/>
    <property type="project" value="EnsemblFungi"/>
</dbReference>
<evidence type="ECO:0000256" key="4">
    <source>
        <dbReference type="ARBA" id="ARBA00008010"/>
    </source>
</evidence>
<proteinExistence type="inferred from homology"/>
<dbReference type="GO" id="GO:0015078">
    <property type="term" value="F:proton transmembrane transporter activity"/>
    <property type="evidence" value="ECO:0007669"/>
    <property type="project" value="InterPro"/>
</dbReference>
<comment type="similarity">
    <text evidence="4 20">Belongs to the MCM family.</text>
</comment>
<dbReference type="GO" id="GO:0015986">
    <property type="term" value="P:proton motive force-driven ATP synthesis"/>
    <property type="evidence" value="ECO:0007669"/>
    <property type="project" value="InterPro"/>
</dbReference>
<evidence type="ECO:0000256" key="12">
    <source>
        <dbReference type="ARBA" id="ARBA00022806"/>
    </source>
</evidence>
<dbReference type="InterPro" id="IPR027417">
    <property type="entry name" value="P-loop_NTPase"/>
</dbReference>
<keyword evidence="16" id="KW-0496">Mitochondrion</keyword>
<dbReference type="GO" id="GO:0003682">
    <property type="term" value="F:chromatin binding"/>
    <property type="evidence" value="ECO:0007669"/>
    <property type="project" value="EnsemblFungi"/>
</dbReference>
<keyword evidence="6" id="KW-0813">Transport</keyword>
<dbReference type="GO" id="GO:0009378">
    <property type="term" value="F:four-way junction helicase activity"/>
    <property type="evidence" value="ECO:0007669"/>
    <property type="project" value="EnsemblFungi"/>
</dbReference>
<dbReference type="InterPro" id="IPR006808">
    <property type="entry name" value="ATP_synth_F0_gsu_mt"/>
</dbReference>
<dbReference type="eggNOG" id="KOG0478">
    <property type="taxonomic scope" value="Eukaryota"/>
</dbReference>
<dbReference type="GO" id="GO:0016887">
    <property type="term" value="F:ATP hydrolysis activity"/>
    <property type="evidence" value="ECO:0007669"/>
    <property type="project" value="EnsemblFungi"/>
</dbReference>
<evidence type="ECO:0000256" key="20">
    <source>
        <dbReference type="RuleBase" id="RU004070"/>
    </source>
</evidence>
<dbReference type="PANTHER" id="PTHR11630">
    <property type="entry name" value="DNA REPLICATION LICENSING FACTOR MCM FAMILY MEMBER"/>
    <property type="match status" value="1"/>
</dbReference>
<dbReference type="GO" id="GO:0006271">
    <property type="term" value="P:DNA strand elongation involved in DNA replication"/>
    <property type="evidence" value="ECO:0007669"/>
    <property type="project" value="EnsemblFungi"/>
</dbReference>
<dbReference type="InterPro" id="IPR001208">
    <property type="entry name" value="MCM_dom"/>
</dbReference>
<evidence type="ECO:0000256" key="2">
    <source>
        <dbReference type="ARBA" id="ARBA00004325"/>
    </source>
</evidence>
<evidence type="ECO:0000256" key="16">
    <source>
        <dbReference type="ARBA" id="ARBA00023128"/>
    </source>
</evidence>
<dbReference type="SUPFAM" id="SSF52540">
    <property type="entry name" value="P-loop containing nucleoside triphosphate hydrolases"/>
    <property type="match status" value="1"/>
</dbReference>
<dbReference type="GO" id="GO:0030875">
    <property type="term" value="C:rDNA protrusion"/>
    <property type="evidence" value="ECO:0007669"/>
    <property type="project" value="EnsemblFungi"/>
</dbReference>
<dbReference type="Pfam" id="PF14551">
    <property type="entry name" value="MCM_N"/>
    <property type="match status" value="1"/>
</dbReference>
<gene>
    <name evidence="23" type="ORF">JL09_g2267</name>
</gene>
<dbReference type="PRINTS" id="PR01660">
    <property type="entry name" value="MCMPROTEIN4"/>
</dbReference>
<evidence type="ECO:0000256" key="8">
    <source>
        <dbReference type="ARBA" id="ARBA00022705"/>
    </source>
</evidence>
<evidence type="ECO:0000256" key="6">
    <source>
        <dbReference type="ARBA" id="ARBA00022448"/>
    </source>
</evidence>
<evidence type="ECO:0000256" key="3">
    <source>
        <dbReference type="ARBA" id="ARBA00005699"/>
    </source>
</evidence>
<dbReference type="HOGENOM" id="CLU_000995_7_1_1"/>
<dbReference type="Gene3D" id="2.40.50.140">
    <property type="entry name" value="Nucleic acid-binding proteins"/>
    <property type="match status" value="1"/>
</dbReference>
<dbReference type="GO" id="GO:0042555">
    <property type="term" value="C:MCM complex"/>
    <property type="evidence" value="ECO:0007669"/>
    <property type="project" value="EnsemblFungi"/>
</dbReference>
<keyword evidence="19" id="KW-0066">ATP synthesis</keyword>
<comment type="similarity">
    <text evidence="3">Belongs to the ATPase g subunit family.</text>
</comment>
<comment type="subcellular location">
    <subcellularLocation>
        <location evidence="2">Mitochondrion membrane</location>
    </subcellularLocation>
    <subcellularLocation>
        <location evidence="1">Nucleus</location>
    </subcellularLocation>
</comment>
<feature type="region of interest" description="Disordered" evidence="21">
    <location>
        <begin position="1"/>
        <end position="176"/>
    </location>
</feature>
<dbReference type="InterPro" id="IPR033762">
    <property type="entry name" value="MCM_OB"/>
</dbReference>
<keyword evidence="11" id="KW-0378">Hydrolase</keyword>
<keyword evidence="10" id="KW-0375">Hydrogen ion transport</keyword>
<feature type="compositionally biased region" description="Low complexity" evidence="21">
    <location>
        <begin position="125"/>
        <end position="137"/>
    </location>
</feature>
<dbReference type="Gene3D" id="3.30.1640.10">
    <property type="entry name" value="mini-chromosome maintenance (MCM) complex, chain A, domain 1"/>
    <property type="match status" value="1"/>
</dbReference>
<dbReference type="GO" id="GO:0043596">
    <property type="term" value="C:nuclear replication fork"/>
    <property type="evidence" value="ECO:0007669"/>
    <property type="project" value="EnsemblFungi"/>
</dbReference>
<dbReference type="Pfam" id="PF21128">
    <property type="entry name" value="WHD_MCM4"/>
    <property type="match status" value="1"/>
</dbReference>
<dbReference type="Proteomes" id="UP000029867">
    <property type="component" value="Unassembled WGS sequence"/>
</dbReference>
<feature type="compositionally biased region" description="Low complexity" evidence="21">
    <location>
        <begin position="147"/>
        <end position="164"/>
    </location>
</feature>
<organism evidence="23 24">
    <name type="scientific">Pichia kudriavzevii</name>
    <name type="common">Yeast</name>
    <name type="synonym">Issatchenkia orientalis</name>
    <dbReference type="NCBI Taxonomy" id="4909"/>
    <lineage>
        <taxon>Eukaryota</taxon>
        <taxon>Fungi</taxon>
        <taxon>Dikarya</taxon>
        <taxon>Ascomycota</taxon>
        <taxon>Saccharomycotina</taxon>
        <taxon>Pichiomycetes</taxon>
        <taxon>Pichiales</taxon>
        <taxon>Pichiaceae</taxon>
        <taxon>Pichia</taxon>
    </lineage>
</organism>
<dbReference type="InterPro" id="IPR027925">
    <property type="entry name" value="MCM_N"/>
</dbReference>
<reference evidence="24" key="1">
    <citation type="journal article" date="2014" name="Microb. Cell Fact.">
        <title>Exploiting Issatchenkia orientalis SD108 for succinic acid production.</title>
        <authorList>
            <person name="Xiao H."/>
            <person name="Shao Z."/>
            <person name="Jiang Y."/>
            <person name="Dole S."/>
            <person name="Zhao H."/>
        </authorList>
    </citation>
    <scope>NUCLEOTIDE SEQUENCE [LARGE SCALE GENOMIC DNA]</scope>
    <source>
        <strain evidence="24">SD108</strain>
    </source>
</reference>
<evidence type="ECO:0000256" key="9">
    <source>
        <dbReference type="ARBA" id="ARBA00022741"/>
    </source>
</evidence>
<dbReference type="PROSITE" id="PS00847">
    <property type="entry name" value="MCM_1"/>
    <property type="match status" value="1"/>
</dbReference>
<evidence type="ECO:0000256" key="1">
    <source>
        <dbReference type="ARBA" id="ARBA00004123"/>
    </source>
</evidence>
<dbReference type="InterPro" id="IPR008047">
    <property type="entry name" value="MCM_4"/>
</dbReference>
<evidence type="ECO:0000256" key="13">
    <source>
        <dbReference type="ARBA" id="ARBA00022840"/>
    </source>
</evidence>
<dbReference type="PROSITE" id="PS50051">
    <property type="entry name" value="MCM_2"/>
    <property type="match status" value="1"/>
</dbReference>
<dbReference type="GO" id="GO:0006279">
    <property type="term" value="P:premeiotic DNA replication"/>
    <property type="evidence" value="ECO:0007669"/>
    <property type="project" value="EnsemblFungi"/>
</dbReference>
<dbReference type="InterPro" id="IPR031327">
    <property type="entry name" value="MCM"/>
</dbReference>
<dbReference type="FunFam" id="2.20.28.10:FF:000003">
    <property type="entry name" value="DNA helicase"/>
    <property type="match status" value="1"/>
</dbReference>
<keyword evidence="15 20" id="KW-0238">DNA-binding</keyword>
<evidence type="ECO:0000256" key="10">
    <source>
        <dbReference type="ARBA" id="ARBA00022781"/>
    </source>
</evidence>
<evidence type="ECO:0000256" key="14">
    <source>
        <dbReference type="ARBA" id="ARBA00023065"/>
    </source>
</evidence>
<dbReference type="Pfam" id="PF04718">
    <property type="entry name" value="ATP-synt_G"/>
    <property type="match status" value="1"/>
</dbReference>
<keyword evidence="18" id="KW-0539">Nucleus</keyword>
<dbReference type="InterPro" id="IPR012340">
    <property type="entry name" value="NA-bd_OB-fold"/>
</dbReference>
<feature type="compositionally biased region" description="Acidic residues" evidence="21">
    <location>
        <begin position="165"/>
        <end position="174"/>
    </location>
</feature>
<dbReference type="Pfam" id="PF00493">
    <property type="entry name" value="MCM"/>
    <property type="match status" value="1"/>
</dbReference>
<dbReference type="Gene3D" id="2.20.28.10">
    <property type="match status" value="1"/>
</dbReference>
<dbReference type="GO" id="GO:1990518">
    <property type="term" value="F:single-stranded 3'-5' DNA helicase activity"/>
    <property type="evidence" value="ECO:0007669"/>
    <property type="project" value="EnsemblFungi"/>
</dbReference>
<dbReference type="Pfam" id="PF17855">
    <property type="entry name" value="MCM_lid"/>
    <property type="match status" value="1"/>
</dbReference>
<dbReference type="CDD" id="cd17755">
    <property type="entry name" value="MCM4"/>
    <property type="match status" value="1"/>
</dbReference>
<evidence type="ECO:0000256" key="21">
    <source>
        <dbReference type="SAM" id="MobiDB-lite"/>
    </source>
</evidence>
<keyword evidence="8" id="KW-0235">DNA replication</keyword>
<dbReference type="GO" id="GO:0003727">
    <property type="term" value="F:single-stranded RNA binding"/>
    <property type="evidence" value="ECO:0007669"/>
    <property type="project" value="EnsemblFungi"/>
</dbReference>
<comment type="caution">
    <text evidence="23">The sequence shown here is derived from an EMBL/GenBank/DDBJ whole genome shotgun (WGS) entry which is preliminary data.</text>
</comment>
<keyword evidence="9 20" id="KW-0547">Nucleotide-binding</keyword>
<dbReference type="VEuPathDB" id="FungiDB:C5L36_0B08010"/>
<dbReference type="EMBL" id="JQFK01000018">
    <property type="protein sequence ID" value="KGK38540.1"/>
    <property type="molecule type" value="Genomic_DNA"/>
</dbReference>
<feature type="domain" description="MCM C-terminal AAA(+) ATPase" evidence="22">
    <location>
        <begin position="514"/>
        <end position="720"/>
    </location>
</feature>
<dbReference type="EC" id="3.6.4.12" evidence="5"/>
<feature type="compositionally biased region" description="Low complexity" evidence="21">
    <location>
        <begin position="23"/>
        <end position="49"/>
    </location>
</feature>
<dbReference type="GO" id="GO:0071162">
    <property type="term" value="C:CMG complex"/>
    <property type="evidence" value="ECO:0007669"/>
    <property type="project" value="EnsemblFungi"/>
</dbReference>
<evidence type="ECO:0000259" key="22">
    <source>
        <dbReference type="PROSITE" id="PS50051"/>
    </source>
</evidence>
<evidence type="ECO:0000256" key="11">
    <source>
        <dbReference type="ARBA" id="ARBA00022801"/>
    </source>
</evidence>
<accession>A0A099P0X2</accession>
<feature type="compositionally biased region" description="Polar residues" evidence="21">
    <location>
        <begin position="50"/>
        <end position="71"/>
    </location>
</feature>
<dbReference type="GO" id="GO:0000727">
    <property type="term" value="P:double-strand break repair via break-induced replication"/>
    <property type="evidence" value="ECO:0007669"/>
    <property type="project" value="EnsemblFungi"/>
</dbReference>
<evidence type="ECO:0000313" key="23">
    <source>
        <dbReference type="EMBL" id="KGK38540.1"/>
    </source>
</evidence>
<evidence type="ECO:0000256" key="17">
    <source>
        <dbReference type="ARBA" id="ARBA00023136"/>
    </source>
</evidence>
<dbReference type="SUPFAM" id="SSF50249">
    <property type="entry name" value="Nucleic acid-binding proteins"/>
    <property type="match status" value="1"/>
</dbReference>
<evidence type="ECO:0000313" key="24">
    <source>
        <dbReference type="Proteomes" id="UP000029867"/>
    </source>
</evidence>
<dbReference type="AlphaFoldDB" id="A0A099P0X2"/>
<dbReference type="InterPro" id="IPR041562">
    <property type="entry name" value="MCM_lid"/>
</dbReference>
<dbReference type="GO" id="GO:0005524">
    <property type="term" value="F:ATP binding"/>
    <property type="evidence" value="ECO:0007669"/>
    <property type="project" value="UniProtKB-KW"/>
</dbReference>
<keyword evidence="17" id="KW-0472">Membrane</keyword>
<dbReference type="SMART" id="SM00350">
    <property type="entry name" value="MCM"/>
    <property type="match status" value="1"/>
</dbReference>
<dbReference type="GO" id="GO:0003688">
    <property type="term" value="F:DNA replication origin binding"/>
    <property type="evidence" value="ECO:0007669"/>
    <property type="project" value="EnsemblFungi"/>
</dbReference>
<dbReference type="eggNOG" id="KOG4103">
    <property type="taxonomic scope" value="Eukaryota"/>
</dbReference>
<dbReference type="GO" id="GO:0005656">
    <property type="term" value="C:nuclear pre-replicative complex"/>
    <property type="evidence" value="ECO:0007669"/>
    <property type="project" value="EnsemblFungi"/>
</dbReference>
<evidence type="ECO:0000256" key="19">
    <source>
        <dbReference type="ARBA" id="ARBA00023310"/>
    </source>
</evidence>
<sequence>MSSSPPVPSSPDVSMHDTADTNHASVGPASSPAHVPSSPLFLPQSSSPSHDSTQVPTQRPPRSSHPSSDILRSSDRNSRLRYHGRGDLNSSDMFSSPMRRRYFNEPLQSDSSTHGGAGNDGRHTSMSGGSSQLGLSSDNPDIVPSFSSSSSATYASATNNNNGAGEDDDDDDNDDGRQVRVIWGTHVSIETVTDRFRNFLMTFKMNDRYAYDGNDEVVDPTGDRPYYIDKLNQLKETGSTNLNLDVQNLMSLSSTRTMATHLVLYPQEVIPIMDQVIKDCLISIILDDPEYTETPENVELVQEIESKFYKVRPFNIGNKKGMRELNPQDIDKLVSIKGLVIRSTPILPDMKNAFFKCNVCDHTIVVENDRGIIQEPRKCPRQQCNSSNSMQLIHNRSIFANKQIIKLQETPDIVPDGQTPHSVSLCVYDELVDSCRAGDRVEVCGIFKSSPVRVNPRMRVVKSLFKTYLDVHRIGIDVSTIENELREQEQIDEIRILSNEEVDKIKSVSQRSDVYELLARSLAPSIFEMDDVKKGLLLQLFGGTNKTFKKGSKTRGDINILLCGDPSTSKSQILQYVHKIAPRGIYTSGKGSSAVGLTAYVTRDIETKQLVLESGALVLSDGGVCCIDEFDKMSDQTRSVLHEVMEQQTISIAKAGIITTLNARTSILASANPIESRYNPNLPVTKNIDLPPPLLSRFDLVFLILDKVDKKLDEQLAKHIANMYLEDHISSATNEEILPVEFLTGYIQYAKENIHPNLTEEARDELVSSYVNMRRAGEDSRNGGTDRRITATTRQLESLIRLSEAHAKIYLRNEVLVEDVVEAVRLMKSAIKDYATDPLTGRIDMDLIQTGISVEDRRRKEELDKEILQVLEAAGEIGWPQLAEEVEKLRDGRRVENLELGESVRRLEGDGKVILFGQGSSRRSTISVTNLRVLNMFARQSVRTAVAAARVQPAAQRNASSLVNKLQTLSEKSIYYAKVTAELSKIVYVKEGLAPPTVAEFTKVYECASKQAQLFAKDPKAVIELFIKNAKGFNKDEILRYLAYFIQILGFFSLGEIIGRRNVVGYASEH</sequence>
<dbReference type="InterPro" id="IPR018525">
    <property type="entry name" value="MCM_CS"/>
</dbReference>
<dbReference type="GO" id="GO:0033679">
    <property type="term" value="F:3'-5' DNA/RNA helicase activity"/>
    <property type="evidence" value="ECO:0007669"/>
    <property type="project" value="EnsemblFungi"/>
</dbReference>
<dbReference type="PANTHER" id="PTHR11630:SF66">
    <property type="entry name" value="DNA REPLICATION LICENSING FACTOR MCM4"/>
    <property type="match status" value="1"/>
</dbReference>
<evidence type="ECO:0000256" key="15">
    <source>
        <dbReference type="ARBA" id="ARBA00023125"/>
    </source>
</evidence>
<keyword evidence="14" id="KW-0406">Ion transport</keyword>
<dbReference type="Pfam" id="PF17207">
    <property type="entry name" value="MCM_OB"/>
    <property type="match status" value="1"/>
</dbReference>
<evidence type="ECO:0000256" key="5">
    <source>
        <dbReference type="ARBA" id="ARBA00012551"/>
    </source>
</evidence>
<dbReference type="GO" id="GO:0045259">
    <property type="term" value="C:proton-transporting ATP synthase complex"/>
    <property type="evidence" value="ECO:0007669"/>
    <property type="project" value="UniProtKB-KW"/>
</dbReference>
<dbReference type="GO" id="GO:1902975">
    <property type="term" value="P:mitotic DNA replication initiation"/>
    <property type="evidence" value="ECO:0007669"/>
    <property type="project" value="TreeGrafter"/>
</dbReference>
<dbReference type="PRINTS" id="PR01657">
    <property type="entry name" value="MCMFAMILY"/>
</dbReference>
<dbReference type="FunFam" id="3.40.50.300:FF:000217">
    <property type="entry name" value="DNA helicase"/>
    <property type="match status" value="1"/>
</dbReference>
<dbReference type="Gene3D" id="3.40.50.300">
    <property type="entry name" value="P-loop containing nucleotide triphosphate hydrolases"/>
    <property type="match status" value="1"/>
</dbReference>
<evidence type="ECO:0000256" key="18">
    <source>
        <dbReference type="ARBA" id="ARBA00023242"/>
    </source>
</evidence>
<keyword evidence="7" id="KW-0138">CF(0)</keyword>
<dbReference type="VEuPathDB" id="FungiDB:C5L36_0B08000"/>
<name>A0A099P0X2_PICKU</name>
<keyword evidence="13 20" id="KW-0067">ATP-binding</keyword>